<reference evidence="8 9" key="1">
    <citation type="journal article" date="2019" name="Sci. Rep.">
        <title>Comparative genomics of chytrid fungi reveal insights into the obligate biotrophic and pathogenic lifestyle of Synchytrium endobioticum.</title>
        <authorList>
            <person name="van de Vossenberg B.T.L.H."/>
            <person name="Warris S."/>
            <person name="Nguyen H.D.T."/>
            <person name="van Gent-Pelzer M.P.E."/>
            <person name="Joly D.L."/>
            <person name="van de Geest H.C."/>
            <person name="Bonants P.J.M."/>
            <person name="Smith D.S."/>
            <person name="Levesque C.A."/>
            <person name="van der Lee T.A.J."/>
        </authorList>
    </citation>
    <scope>NUCLEOTIDE SEQUENCE [LARGE SCALE GENOMIC DNA]</scope>
    <source>
        <strain evidence="8 9">CBS 809.83</strain>
    </source>
</reference>
<evidence type="ECO:0000256" key="7">
    <source>
        <dbReference type="SAM" id="MobiDB-lite"/>
    </source>
</evidence>
<dbReference type="EMBL" id="QEAQ01000031">
    <property type="protein sequence ID" value="TPX58858.1"/>
    <property type="molecule type" value="Genomic_DNA"/>
</dbReference>
<evidence type="ECO:0000256" key="2">
    <source>
        <dbReference type="ARBA" id="ARBA00022737"/>
    </source>
</evidence>
<evidence type="ECO:0000313" key="9">
    <source>
        <dbReference type="Proteomes" id="UP000318582"/>
    </source>
</evidence>
<dbReference type="Gene3D" id="1.10.220.10">
    <property type="entry name" value="Annexin"/>
    <property type="match status" value="4"/>
</dbReference>
<keyword evidence="5 6" id="KW-0111">Calcium/phospholipid-binding</keyword>
<dbReference type="PROSITE" id="PS00223">
    <property type="entry name" value="ANNEXIN_1"/>
    <property type="match status" value="1"/>
</dbReference>
<dbReference type="GO" id="GO:0001786">
    <property type="term" value="F:phosphatidylserine binding"/>
    <property type="evidence" value="ECO:0007669"/>
    <property type="project" value="TreeGrafter"/>
</dbReference>
<keyword evidence="2 6" id="KW-0677">Repeat</keyword>
<evidence type="ECO:0000256" key="1">
    <source>
        <dbReference type="ARBA" id="ARBA00007831"/>
    </source>
</evidence>
<dbReference type="FunFam" id="1.10.220.10:FF:000002">
    <property type="entry name" value="Annexin"/>
    <property type="match status" value="1"/>
</dbReference>
<accession>A0A507E6W1</accession>
<dbReference type="SMART" id="SM00335">
    <property type="entry name" value="ANX"/>
    <property type="match status" value="4"/>
</dbReference>
<name>A0A507E6W1_9FUNG</name>
<dbReference type="AlphaFoldDB" id="A0A507E6W1"/>
<feature type="compositionally biased region" description="Low complexity" evidence="7">
    <location>
        <begin position="57"/>
        <end position="69"/>
    </location>
</feature>
<comment type="caution">
    <text evidence="8">The sequence shown here is derived from an EMBL/GenBank/DDBJ whole genome shotgun (WGS) entry which is preliminary data.</text>
</comment>
<keyword evidence="3 6" id="KW-0106">Calcium</keyword>
<feature type="compositionally biased region" description="Polar residues" evidence="7">
    <location>
        <begin position="15"/>
        <end position="30"/>
    </location>
</feature>
<dbReference type="GO" id="GO:0005737">
    <property type="term" value="C:cytoplasm"/>
    <property type="evidence" value="ECO:0007669"/>
    <property type="project" value="TreeGrafter"/>
</dbReference>
<comment type="similarity">
    <text evidence="1 6">Belongs to the annexin family.</text>
</comment>
<evidence type="ECO:0000256" key="5">
    <source>
        <dbReference type="ARBA" id="ARBA00023302"/>
    </source>
</evidence>
<dbReference type="InterPro" id="IPR001464">
    <property type="entry name" value="Annexin"/>
</dbReference>
<dbReference type="GO" id="GO:0005544">
    <property type="term" value="F:calcium-dependent phospholipid binding"/>
    <property type="evidence" value="ECO:0007669"/>
    <property type="project" value="UniProtKB-KW"/>
</dbReference>
<dbReference type="STRING" id="109895.A0A507E6W1"/>
<dbReference type="Pfam" id="PF00191">
    <property type="entry name" value="Annexin"/>
    <property type="match status" value="4"/>
</dbReference>
<evidence type="ECO:0000256" key="6">
    <source>
        <dbReference type="RuleBase" id="RU003540"/>
    </source>
</evidence>
<dbReference type="InterPro" id="IPR018252">
    <property type="entry name" value="Annexin_repeat_CS"/>
</dbReference>
<evidence type="ECO:0000256" key="4">
    <source>
        <dbReference type="ARBA" id="ARBA00023216"/>
    </source>
</evidence>
<dbReference type="PROSITE" id="PS51897">
    <property type="entry name" value="ANNEXIN_2"/>
    <property type="match status" value="3"/>
</dbReference>
<dbReference type="GO" id="GO:0005509">
    <property type="term" value="F:calcium ion binding"/>
    <property type="evidence" value="ECO:0007669"/>
    <property type="project" value="InterPro"/>
</dbReference>
<keyword evidence="4 6" id="KW-0041">Annexin</keyword>
<dbReference type="PANTHER" id="PTHR10502:SF102">
    <property type="entry name" value="ANNEXIN B11"/>
    <property type="match status" value="1"/>
</dbReference>
<comment type="domain">
    <text evidence="6">A pair of annexin repeats may form one binding site for calcium and phospholipid.</text>
</comment>
<dbReference type="InterPro" id="IPR018502">
    <property type="entry name" value="Annexin_repeat"/>
</dbReference>
<dbReference type="Proteomes" id="UP000318582">
    <property type="component" value="Unassembled WGS sequence"/>
</dbReference>
<dbReference type="GO" id="GO:0005886">
    <property type="term" value="C:plasma membrane"/>
    <property type="evidence" value="ECO:0007669"/>
    <property type="project" value="TreeGrafter"/>
</dbReference>
<evidence type="ECO:0000256" key="3">
    <source>
        <dbReference type="ARBA" id="ARBA00022837"/>
    </source>
</evidence>
<dbReference type="FunFam" id="1.10.220.10:FF:000005">
    <property type="entry name" value="Annexin"/>
    <property type="match status" value="1"/>
</dbReference>
<proteinExistence type="inferred from homology"/>
<keyword evidence="9" id="KW-1185">Reference proteome</keyword>
<evidence type="ECO:0000313" key="8">
    <source>
        <dbReference type="EMBL" id="TPX58858.1"/>
    </source>
</evidence>
<feature type="region of interest" description="Disordered" evidence="7">
    <location>
        <begin position="1"/>
        <end position="72"/>
    </location>
</feature>
<dbReference type="PANTHER" id="PTHR10502">
    <property type="entry name" value="ANNEXIN"/>
    <property type="match status" value="1"/>
</dbReference>
<dbReference type="GO" id="GO:0012506">
    <property type="term" value="C:vesicle membrane"/>
    <property type="evidence" value="ECO:0007669"/>
    <property type="project" value="TreeGrafter"/>
</dbReference>
<protein>
    <recommendedName>
        <fullName evidence="6">Annexin</fullName>
    </recommendedName>
</protein>
<dbReference type="GO" id="GO:0005634">
    <property type="term" value="C:nucleus"/>
    <property type="evidence" value="ECO:0007669"/>
    <property type="project" value="TreeGrafter"/>
</dbReference>
<sequence length="501" mass="54859">MSMYGPMATDMYLSPSPTQTQAPDLPNTSGYVYPPSRSRPHSPSHLEARRGSRHSSRSPSPAPTAGSRRTSSAAQFANLHIQIPQAGDNQMVSGEPQTITLQVPAGTQIPMPGAQMPGMLGKFPAHLQSSPIMPTMNFSPYPDEIPRNAESFSMQSHESLQLGHSPGIAAQPHQGTFEYDMFSPLAPTEVAVDVKAIHDALMGVDGQGVDARTLIALLGTLTPSQCAQLSKRYKATYGTAVTDDVQKQLSGNFAKLAVGLVTPLPAFDAHWCKDALSGLGTNEDVLFETLVGRSNDEINAIKTAFHDLYGKKLEDAVASETSGNVKKLLIAVLQAQRDESPNYYDIEGDVETLFQETRKKHRWSRDPTVFISILCGRSNTHLLAVFESYMLKHGQSIEGLIKKECSGDLEKGLMTLVRSIENRPAHVATLFEASLHGFLGGIQDNTLIRLTVRHRDPRVMTLVRDAYQSVFGESLYRRVEDKTDGDYKRLLLRCIGLDVAE</sequence>
<organism evidence="8 9">
    <name type="scientific">Powellomyces hirtus</name>
    <dbReference type="NCBI Taxonomy" id="109895"/>
    <lineage>
        <taxon>Eukaryota</taxon>
        <taxon>Fungi</taxon>
        <taxon>Fungi incertae sedis</taxon>
        <taxon>Chytridiomycota</taxon>
        <taxon>Chytridiomycota incertae sedis</taxon>
        <taxon>Chytridiomycetes</taxon>
        <taxon>Spizellomycetales</taxon>
        <taxon>Powellomycetaceae</taxon>
        <taxon>Powellomyces</taxon>
    </lineage>
</organism>
<dbReference type="InterPro" id="IPR037104">
    <property type="entry name" value="Annexin_sf"/>
</dbReference>
<dbReference type="PRINTS" id="PR00196">
    <property type="entry name" value="ANNEXIN"/>
</dbReference>
<dbReference type="SUPFAM" id="SSF47874">
    <property type="entry name" value="Annexin"/>
    <property type="match status" value="1"/>
</dbReference>
<gene>
    <name evidence="8" type="ORF">PhCBS80983_g02834</name>
</gene>